<evidence type="ECO:0000259" key="8">
    <source>
        <dbReference type="PROSITE" id="PS50893"/>
    </source>
</evidence>
<evidence type="ECO:0000313" key="10">
    <source>
        <dbReference type="EMBL" id="MBP2474440.1"/>
    </source>
</evidence>
<evidence type="ECO:0000256" key="4">
    <source>
        <dbReference type="ARBA" id="ARBA00022840"/>
    </source>
</evidence>
<comment type="caution">
    <text evidence="10">The sequence shown here is derived from an EMBL/GenBank/DDBJ whole genome shotgun (WGS) entry which is preliminary data.</text>
</comment>
<dbReference type="Pfam" id="PF00005">
    <property type="entry name" value="ABC_tran"/>
    <property type="match status" value="1"/>
</dbReference>
<dbReference type="Gene3D" id="1.20.1560.10">
    <property type="entry name" value="ABC transporter type 1, transmembrane domain"/>
    <property type="match status" value="1"/>
</dbReference>
<evidence type="ECO:0000256" key="6">
    <source>
        <dbReference type="ARBA" id="ARBA00023136"/>
    </source>
</evidence>
<keyword evidence="11" id="KW-1185">Reference proteome</keyword>
<keyword evidence="5 7" id="KW-1133">Transmembrane helix</keyword>
<accession>A0ABS5ACY0</accession>
<name>A0ABS5ACY0_9PSEU</name>
<comment type="subcellular location">
    <subcellularLocation>
        <location evidence="1">Cell membrane</location>
        <topology evidence="1">Multi-pass membrane protein</topology>
    </subcellularLocation>
</comment>
<proteinExistence type="predicted"/>
<dbReference type="RefSeq" id="WP_086780347.1">
    <property type="nucleotide sequence ID" value="NZ_JAGIOO010000001.1"/>
</dbReference>
<reference evidence="10 11" key="1">
    <citation type="submission" date="2021-03" db="EMBL/GenBank/DDBJ databases">
        <title>Sequencing the genomes of 1000 actinobacteria strains.</title>
        <authorList>
            <person name="Klenk H.-P."/>
        </authorList>
    </citation>
    <scope>NUCLEOTIDE SEQUENCE [LARGE SCALE GENOMIC DNA]</scope>
    <source>
        <strain evidence="10 11">DSM 44580</strain>
    </source>
</reference>
<dbReference type="InterPro" id="IPR027417">
    <property type="entry name" value="P-loop_NTPase"/>
</dbReference>
<evidence type="ECO:0000259" key="9">
    <source>
        <dbReference type="PROSITE" id="PS50929"/>
    </source>
</evidence>
<dbReference type="PANTHER" id="PTHR43394">
    <property type="entry name" value="ATP-DEPENDENT PERMEASE MDL1, MITOCHONDRIAL"/>
    <property type="match status" value="1"/>
</dbReference>
<feature type="domain" description="ABC transmembrane type-1" evidence="9">
    <location>
        <begin position="19"/>
        <end position="298"/>
    </location>
</feature>
<sequence>MSNVGVFWSFVRPHRATLLLGLVLGLGTTGATLATPMVTKSVLDGLAAAEPILPTVGLLVLLLLVGAGLGLAQWILLGSLAERIVLDARSAMVRRLFRVRVGELSTRSSGELVTRVTSDTVLLREAATDSVVNFVNGVVALAGALVLMGVLDWVLLVATLGVLVVVGGLVAVLMAPLAQARNEAQAAVGRLGGVLEGALRAIRTVKASRAEARESNRILAEATESRRQSVRAVRIESVAWTAAGWGIQLAILLILALGAWRVSEGVLPVSSLVAFLLYAFQVMDPVMTLTRTFTQLQSGLVAAGRIREIQNLAVEPAEPVAAEPVPAPAAPVLAFHDVTARYGPGGGPALDGVSLAIPRTGHTAIVGPSGSGKTTMFSLMLRFLTPEHGTLALDGVPYERWSLAEVRRRIVYVEQDTPLLPGTLRENLAYTHPEADEAALWQALEAVRLADRVRALPDGLDSPLTGAVVSGGERQRIALARALVSNPEILLLDEATAQLDGLTEAAVQETIARIATTGAVVTIAHRLSTVLDADQILVLEKGKTRALGRHEELLATDGLYRDLVAALRIGPQIAAA</sequence>
<feature type="transmembrane region" description="Helical" evidence="7">
    <location>
        <begin position="237"/>
        <end position="260"/>
    </location>
</feature>
<dbReference type="PROSITE" id="PS00211">
    <property type="entry name" value="ABC_TRANSPORTER_1"/>
    <property type="match status" value="1"/>
</dbReference>
<evidence type="ECO:0000256" key="7">
    <source>
        <dbReference type="SAM" id="Phobius"/>
    </source>
</evidence>
<dbReference type="SUPFAM" id="SSF90123">
    <property type="entry name" value="ABC transporter transmembrane region"/>
    <property type="match status" value="1"/>
</dbReference>
<dbReference type="SMART" id="SM00382">
    <property type="entry name" value="AAA"/>
    <property type="match status" value="1"/>
</dbReference>
<keyword evidence="6 7" id="KW-0472">Membrane</keyword>
<dbReference type="InterPro" id="IPR003593">
    <property type="entry name" value="AAA+_ATPase"/>
</dbReference>
<dbReference type="Gene3D" id="3.40.50.300">
    <property type="entry name" value="P-loop containing nucleotide triphosphate hydrolases"/>
    <property type="match status" value="1"/>
</dbReference>
<dbReference type="PROSITE" id="PS50929">
    <property type="entry name" value="ABC_TM1F"/>
    <property type="match status" value="1"/>
</dbReference>
<dbReference type="PANTHER" id="PTHR43394:SF1">
    <property type="entry name" value="ATP-BINDING CASSETTE SUB-FAMILY B MEMBER 10, MITOCHONDRIAL"/>
    <property type="match status" value="1"/>
</dbReference>
<organism evidence="10 11">
    <name type="scientific">Crossiella equi</name>
    <dbReference type="NCBI Taxonomy" id="130796"/>
    <lineage>
        <taxon>Bacteria</taxon>
        <taxon>Bacillati</taxon>
        <taxon>Actinomycetota</taxon>
        <taxon>Actinomycetes</taxon>
        <taxon>Pseudonocardiales</taxon>
        <taxon>Pseudonocardiaceae</taxon>
        <taxon>Crossiella</taxon>
    </lineage>
</organism>
<dbReference type="InterPro" id="IPR036640">
    <property type="entry name" value="ABC1_TM_sf"/>
</dbReference>
<feature type="domain" description="ABC transporter" evidence="8">
    <location>
        <begin position="333"/>
        <end position="566"/>
    </location>
</feature>
<feature type="transmembrane region" description="Helical" evidence="7">
    <location>
        <begin position="131"/>
        <end position="148"/>
    </location>
</feature>
<keyword evidence="3" id="KW-0547">Nucleotide-binding</keyword>
<evidence type="ECO:0000313" key="11">
    <source>
        <dbReference type="Proteomes" id="UP001519363"/>
    </source>
</evidence>
<dbReference type="Proteomes" id="UP001519363">
    <property type="component" value="Unassembled WGS sequence"/>
</dbReference>
<dbReference type="EMBL" id="JAGIOO010000001">
    <property type="protein sequence ID" value="MBP2474440.1"/>
    <property type="molecule type" value="Genomic_DNA"/>
</dbReference>
<evidence type="ECO:0000256" key="1">
    <source>
        <dbReference type="ARBA" id="ARBA00004651"/>
    </source>
</evidence>
<evidence type="ECO:0000256" key="3">
    <source>
        <dbReference type="ARBA" id="ARBA00022741"/>
    </source>
</evidence>
<protein>
    <submittedName>
        <fullName evidence="10">ATP-binding cassette subfamily B protein</fullName>
    </submittedName>
</protein>
<dbReference type="InterPro" id="IPR039421">
    <property type="entry name" value="Type_1_exporter"/>
</dbReference>
<dbReference type="PROSITE" id="PS50893">
    <property type="entry name" value="ABC_TRANSPORTER_2"/>
    <property type="match status" value="1"/>
</dbReference>
<keyword evidence="2 7" id="KW-0812">Transmembrane</keyword>
<dbReference type="CDD" id="cd18551">
    <property type="entry name" value="ABC_6TM_LmrA_like"/>
    <property type="match status" value="1"/>
</dbReference>
<evidence type="ECO:0000256" key="5">
    <source>
        <dbReference type="ARBA" id="ARBA00022989"/>
    </source>
</evidence>
<keyword evidence="4 10" id="KW-0067">ATP-binding</keyword>
<feature type="transmembrane region" description="Helical" evidence="7">
    <location>
        <begin position="154"/>
        <end position="175"/>
    </location>
</feature>
<dbReference type="InterPro" id="IPR011527">
    <property type="entry name" value="ABC1_TM_dom"/>
</dbReference>
<dbReference type="GO" id="GO:0005524">
    <property type="term" value="F:ATP binding"/>
    <property type="evidence" value="ECO:0007669"/>
    <property type="project" value="UniProtKB-KW"/>
</dbReference>
<dbReference type="InterPro" id="IPR017871">
    <property type="entry name" value="ABC_transporter-like_CS"/>
</dbReference>
<feature type="transmembrane region" description="Helical" evidence="7">
    <location>
        <begin position="58"/>
        <end position="80"/>
    </location>
</feature>
<dbReference type="InterPro" id="IPR003439">
    <property type="entry name" value="ABC_transporter-like_ATP-bd"/>
</dbReference>
<evidence type="ECO:0000256" key="2">
    <source>
        <dbReference type="ARBA" id="ARBA00022692"/>
    </source>
</evidence>
<dbReference type="Pfam" id="PF00664">
    <property type="entry name" value="ABC_membrane"/>
    <property type="match status" value="1"/>
</dbReference>
<dbReference type="SUPFAM" id="SSF52540">
    <property type="entry name" value="P-loop containing nucleoside triphosphate hydrolases"/>
    <property type="match status" value="1"/>
</dbReference>
<gene>
    <name evidence="10" type="ORF">JOF53_003312</name>
</gene>